<comment type="caution">
    <text evidence="1">The sequence shown here is derived from an EMBL/GenBank/DDBJ whole genome shotgun (WGS) entry which is preliminary data.</text>
</comment>
<dbReference type="AlphaFoldDB" id="A0A7W9E7A7"/>
<name>A0A7W9E7A7_9CAUL</name>
<dbReference type="RefSeq" id="WP_123288053.1">
    <property type="nucleotide sequence ID" value="NZ_JACIJB010000005.1"/>
</dbReference>
<organism evidence="1 2">
    <name type="scientific">Brevundimonas halotolerans</name>
    <dbReference type="NCBI Taxonomy" id="69670"/>
    <lineage>
        <taxon>Bacteria</taxon>
        <taxon>Pseudomonadati</taxon>
        <taxon>Pseudomonadota</taxon>
        <taxon>Alphaproteobacteria</taxon>
        <taxon>Caulobacterales</taxon>
        <taxon>Caulobacteraceae</taxon>
        <taxon>Brevundimonas</taxon>
    </lineage>
</organism>
<dbReference type="EMBL" id="JACIJB010000005">
    <property type="protein sequence ID" value="MBB5660803.1"/>
    <property type="molecule type" value="Genomic_DNA"/>
</dbReference>
<dbReference type="Proteomes" id="UP000548978">
    <property type="component" value="Unassembled WGS sequence"/>
</dbReference>
<accession>A0A7W9E7A7</accession>
<reference evidence="1 2" key="1">
    <citation type="submission" date="2020-08" db="EMBL/GenBank/DDBJ databases">
        <title>Genomic Encyclopedia of Type Strains, Phase IV (KMG-IV): sequencing the most valuable type-strain genomes for metagenomic binning, comparative biology and taxonomic classification.</title>
        <authorList>
            <person name="Goeker M."/>
        </authorList>
    </citation>
    <scope>NUCLEOTIDE SEQUENCE [LARGE SCALE GENOMIC DNA]</scope>
    <source>
        <strain evidence="1 2">DSM 24448</strain>
    </source>
</reference>
<sequence>MAASDLTRLIEALSSLAPPSGDGEAIADLRRALNALPADQKATVRAVLGRVEGAASGPLHVHGGLSALLAADRFGLGFERLAKVEDGLKQAAGGARVLMDLAGVTAWWGRLLATPDVHVIGALPDTAARLPQALMIARGRPEPTGDDRTFWVTDSAMPETRLVEVLGLNGLAAAPLIATGGLKLMMIAGYVQADDGRLDGLPGTLTGVIGAAPLF</sequence>
<protein>
    <submittedName>
        <fullName evidence="1">Uncharacterized protein</fullName>
    </submittedName>
</protein>
<evidence type="ECO:0000313" key="2">
    <source>
        <dbReference type="Proteomes" id="UP000548978"/>
    </source>
</evidence>
<dbReference type="OrthoDB" id="7268348at2"/>
<evidence type="ECO:0000313" key="1">
    <source>
        <dbReference type="EMBL" id="MBB5660803.1"/>
    </source>
</evidence>
<gene>
    <name evidence="1" type="ORF">FHS65_001554</name>
</gene>
<keyword evidence="2" id="KW-1185">Reference proteome</keyword>
<proteinExistence type="predicted"/>